<dbReference type="OrthoDB" id="49058at2759"/>
<keyword evidence="4" id="KW-0206">Cytoskeleton</keyword>
<evidence type="ECO:0000256" key="5">
    <source>
        <dbReference type="ARBA" id="ARBA00023306"/>
    </source>
</evidence>
<comment type="subcellular location">
    <subcellularLocation>
        <location evidence="1">Cytoplasm</location>
        <location evidence="1">Cytoskeleton</location>
        <location evidence="1">Microtubule organizing center</location>
        <location evidence="1">Centrosome</location>
    </subcellularLocation>
</comment>
<dbReference type="InterPro" id="IPR032396">
    <property type="entry name" value="SAS-6_N"/>
</dbReference>
<organism evidence="8 9">
    <name type="scientific">Onchocerca flexuosa</name>
    <dbReference type="NCBI Taxonomy" id="387005"/>
    <lineage>
        <taxon>Eukaryota</taxon>
        <taxon>Metazoa</taxon>
        <taxon>Ecdysozoa</taxon>
        <taxon>Nematoda</taxon>
        <taxon>Chromadorea</taxon>
        <taxon>Rhabditida</taxon>
        <taxon>Spirurina</taxon>
        <taxon>Spiruromorpha</taxon>
        <taxon>Filarioidea</taxon>
        <taxon>Onchocercidae</taxon>
        <taxon>Onchocerca</taxon>
    </lineage>
</organism>
<gene>
    <name evidence="8" type="ORF">X798_00886</name>
</gene>
<evidence type="ECO:0000313" key="9">
    <source>
        <dbReference type="Proteomes" id="UP000242913"/>
    </source>
</evidence>
<proteinExistence type="predicted"/>
<keyword evidence="9" id="KW-1185">Reference proteome</keyword>
<sequence length="517" mass="60758">MVHTLFNENITVDCIGTNGQTSSKSHIILNLKIDERQNRAEKEFVFCISRDDDPLFIFTKSLRRSEYELLKRDQELDVEFDAFPKKIIDFVTCLDSSCGSHLRGGIYDENTLFRFELVGKMGFKWVTVLSLPLQRVTEKALVTHLAERIMKYKEYLKELDTLRDSLSSEQAENKRLRNSLTAKEKMHSDFLQKWEEERNEIIQSKHDLEELNEDLNADKELVPHLNWDRLHGFQMLTQEVSTLKEEINDFRYRIDDLIEQNNQLEDRIHVLTEELSASENQLRDLGQKKEELQQELNERDEETHSRIVHIRELEDKVDDADRENKKLREKLQFVKKERDQWKSEHDKAIEIIKKLYNERGRRVAMSDQRVVKEEVKEMEKDLEERKRTIDALTDSNTQLRAKLENLSVECEKAKTDAEMWKVKCEKKELLISDLIQCRRSSPIISPLQQQSNLTYGNTTPTVYPRVLGVTNWTAQITTPLRNTGAVSKILDHQKENELNLVAVTPPTMTNLNKMQKS</sequence>
<accession>A0A238C4R5</accession>
<keyword evidence="3 6" id="KW-0175">Coiled coil</keyword>
<dbReference type="SUPFAM" id="SSF57997">
    <property type="entry name" value="Tropomyosin"/>
    <property type="match status" value="1"/>
</dbReference>
<keyword evidence="2" id="KW-0963">Cytoplasm</keyword>
<dbReference type="PANTHER" id="PTHR44281:SF2">
    <property type="entry name" value="SPINDLE ASSEMBLY ABNORMAL PROTEIN 6 HOMOLOG"/>
    <property type="match status" value="1"/>
</dbReference>
<dbReference type="EMBL" id="KZ269978">
    <property type="protein sequence ID" value="OZC12364.1"/>
    <property type="molecule type" value="Genomic_DNA"/>
</dbReference>
<dbReference type="GO" id="GO:0005813">
    <property type="term" value="C:centrosome"/>
    <property type="evidence" value="ECO:0007669"/>
    <property type="project" value="UniProtKB-SubCell"/>
</dbReference>
<dbReference type="Proteomes" id="UP000242913">
    <property type="component" value="Unassembled WGS sequence"/>
</dbReference>
<evidence type="ECO:0000256" key="3">
    <source>
        <dbReference type="ARBA" id="ARBA00023054"/>
    </source>
</evidence>
<dbReference type="Gene3D" id="2.170.210.20">
    <property type="entry name" value="Spindle assembly abnormal protein 6, N-terminal domain"/>
    <property type="match status" value="1"/>
</dbReference>
<dbReference type="PANTHER" id="PTHR44281">
    <property type="entry name" value="SPINDLE ASSEMBLY ABNORMAL PROTEIN 6 HOMOLOG"/>
    <property type="match status" value="1"/>
</dbReference>
<evidence type="ECO:0000313" key="8">
    <source>
        <dbReference type="EMBL" id="OZC12364.1"/>
    </source>
</evidence>
<feature type="coiled-coil region" evidence="6">
    <location>
        <begin position="368"/>
        <end position="423"/>
    </location>
</feature>
<reference evidence="8 9" key="1">
    <citation type="submission" date="2015-12" db="EMBL/GenBank/DDBJ databases">
        <title>Draft genome of the nematode, Onchocerca flexuosa.</title>
        <authorList>
            <person name="Mitreva M."/>
        </authorList>
    </citation>
    <scope>NUCLEOTIDE SEQUENCE [LARGE SCALE GENOMIC DNA]</scope>
    <source>
        <strain evidence="8">Red Deer</strain>
    </source>
</reference>
<feature type="domain" description="Spindle assembly abnormal protein 6 N-terminal" evidence="7">
    <location>
        <begin position="5"/>
        <end position="133"/>
    </location>
</feature>
<dbReference type="Pfam" id="PF16531">
    <property type="entry name" value="SAS-6_N"/>
    <property type="match status" value="1"/>
</dbReference>
<name>A0A238C4R5_9BILA</name>
<evidence type="ECO:0000256" key="1">
    <source>
        <dbReference type="ARBA" id="ARBA00004300"/>
    </source>
</evidence>
<dbReference type="AlphaFoldDB" id="A0A238C4R5"/>
<feature type="coiled-coil region" evidence="6">
    <location>
        <begin position="152"/>
        <end position="344"/>
    </location>
</feature>
<evidence type="ECO:0000256" key="2">
    <source>
        <dbReference type="ARBA" id="ARBA00022490"/>
    </source>
</evidence>
<dbReference type="GO" id="GO:0007099">
    <property type="term" value="P:centriole replication"/>
    <property type="evidence" value="ECO:0007669"/>
    <property type="project" value="TreeGrafter"/>
</dbReference>
<dbReference type="GO" id="GO:0005814">
    <property type="term" value="C:centriole"/>
    <property type="evidence" value="ECO:0007669"/>
    <property type="project" value="TreeGrafter"/>
</dbReference>
<keyword evidence="5" id="KW-0131">Cell cycle</keyword>
<evidence type="ECO:0000256" key="6">
    <source>
        <dbReference type="SAM" id="Coils"/>
    </source>
</evidence>
<dbReference type="Gene3D" id="1.10.287.1490">
    <property type="match status" value="1"/>
</dbReference>
<dbReference type="InterPro" id="IPR038558">
    <property type="entry name" value="SAS-6_N_sf"/>
</dbReference>
<evidence type="ECO:0000259" key="7">
    <source>
        <dbReference type="Pfam" id="PF16531"/>
    </source>
</evidence>
<protein>
    <recommendedName>
        <fullName evidence="7">Spindle assembly abnormal protein 6 N-terminal domain-containing protein</fullName>
    </recommendedName>
</protein>
<evidence type="ECO:0000256" key="4">
    <source>
        <dbReference type="ARBA" id="ARBA00023212"/>
    </source>
</evidence>